<dbReference type="OrthoDB" id="525068at2759"/>
<proteinExistence type="predicted"/>
<comment type="caution">
    <text evidence="3">The sequence shown here is derived from an EMBL/GenBank/DDBJ whole genome shotgun (WGS) entry which is preliminary data.</text>
</comment>
<evidence type="ECO:0000313" key="4">
    <source>
        <dbReference type="Proteomes" id="UP000247498"/>
    </source>
</evidence>
<evidence type="ECO:0000259" key="2">
    <source>
        <dbReference type="Pfam" id="PF05347"/>
    </source>
</evidence>
<keyword evidence="4" id="KW-1185">Reference proteome</keyword>
<gene>
    <name evidence="3" type="ORF">Rsub_02082</name>
</gene>
<feature type="domain" description="Complex 1 LYR protein" evidence="2">
    <location>
        <begin position="11"/>
        <end position="55"/>
    </location>
</feature>
<dbReference type="AlphaFoldDB" id="A0A2V0NVB5"/>
<sequence length="138" mass="15459">MSTAAAAHQRAQVLAYYRQLLRLARRLPPERAAAAADEARAAIRARAGEPDPERALQHTKELAARVAFLRMTTPRPAGEPLEGAGRFVWRSGAWQEGGGESKGERVADGSLPMEEAKQRNAQHYERFYGRKRPKEMFF</sequence>
<dbReference type="Proteomes" id="UP000247498">
    <property type="component" value="Unassembled WGS sequence"/>
</dbReference>
<dbReference type="EMBL" id="BDRX01000010">
    <property type="protein sequence ID" value="GBF89510.1"/>
    <property type="molecule type" value="Genomic_DNA"/>
</dbReference>
<evidence type="ECO:0000256" key="1">
    <source>
        <dbReference type="SAM" id="MobiDB-lite"/>
    </source>
</evidence>
<dbReference type="Pfam" id="PF05347">
    <property type="entry name" value="Complex1_LYR"/>
    <property type="match status" value="1"/>
</dbReference>
<reference evidence="3 4" key="1">
    <citation type="journal article" date="2018" name="Sci. Rep.">
        <title>Raphidocelis subcapitata (=Pseudokirchneriella subcapitata) provides an insight into genome evolution and environmental adaptations in the Sphaeropleales.</title>
        <authorList>
            <person name="Suzuki S."/>
            <person name="Yamaguchi H."/>
            <person name="Nakajima N."/>
            <person name="Kawachi M."/>
        </authorList>
    </citation>
    <scope>NUCLEOTIDE SEQUENCE [LARGE SCALE GENOMIC DNA]</scope>
    <source>
        <strain evidence="3 4">NIES-35</strain>
    </source>
</reference>
<evidence type="ECO:0000313" key="3">
    <source>
        <dbReference type="EMBL" id="GBF89510.1"/>
    </source>
</evidence>
<organism evidence="3 4">
    <name type="scientific">Raphidocelis subcapitata</name>
    <dbReference type="NCBI Taxonomy" id="307507"/>
    <lineage>
        <taxon>Eukaryota</taxon>
        <taxon>Viridiplantae</taxon>
        <taxon>Chlorophyta</taxon>
        <taxon>core chlorophytes</taxon>
        <taxon>Chlorophyceae</taxon>
        <taxon>CS clade</taxon>
        <taxon>Sphaeropleales</taxon>
        <taxon>Selenastraceae</taxon>
        <taxon>Raphidocelis</taxon>
    </lineage>
</organism>
<protein>
    <recommendedName>
        <fullName evidence="2">Complex 1 LYR protein domain-containing protein</fullName>
    </recommendedName>
</protein>
<name>A0A2V0NVB5_9CHLO</name>
<dbReference type="InterPro" id="IPR008011">
    <property type="entry name" value="Complex1_LYR_dom"/>
</dbReference>
<feature type="region of interest" description="Disordered" evidence="1">
    <location>
        <begin position="92"/>
        <end position="112"/>
    </location>
</feature>
<dbReference type="InParanoid" id="A0A2V0NVB5"/>
<accession>A0A2V0NVB5</accession>